<dbReference type="AlphaFoldDB" id="A0A368GK23"/>
<keyword evidence="1" id="KW-0732">Signal</keyword>
<feature type="chain" id="PRO_5016671807" evidence="1">
    <location>
        <begin position="19"/>
        <end position="176"/>
    </location>
</feature>
<evidence type="ECO:0000313" key="4">
    <source>
        <dbReference type="Proteomes" id="UP000252519"/>
    </source>
</evidence>
<sequence length="176" mass="19516">MGPTLAIIILLSVEAVGAAPDYQCWNFKSTDEIRYQYLSTVNNLRKQIAEGVADNKQGKCPQGKNIHKLGWDCLLEMEAQKVVDQCKIDAKAPNVLSMLIEKVHLTTCNPTSLFKTTVKKAWWDVVTQEGIGSGAIFNNEKLRSFATLAHGKATRIGCAQKNCNGDLYMACMVYEK</sequence>
<dbReference type="SMART" id="SM00198">
    <property type="entry name" value="SCP"/>
    <property type="match status" value="1"/>
</dbReference>
<dbReference type="Proteomes" id="UP000252519">
    <property type="component" value="Unassembled WGS sequence"/>
</dbReference>
<organism evidence="3 4">
    <name type="scientific">Ancylostoma caninum</name>
    <name type="common">Dog hookworm</name>
    <dbReference type="NCBI Taxonomy" id="29170"/>
    <lineage>
        <taxon>Eukaryota</taxon>
        <taxon>Metazoa</taxon>
        <taxon>Ecdysozoa</taxon>
        <taxon>Nematoda</taxon>
        <taxon>Chromadorea</taxon>
        <taxon>Rhabditida</taxon>
        <taxon>Rhabditina</taxon>
        <taxon>Rhabditomorpha</taxon>
        <taxon>Strongyloidea</taxon>
        <taxon>Ancylostomatidae</taxon>
        <taxon>Ancylostomatinae</taxon>
        <taxon>Ancylostoma</taxon>
    </lineage>
</organism>
<dbReference type="SUPFAM" id="SSF55797">
    <property type="entry name" value="PR-1-like"/>
    <property type="match status" value="1"/>
</dbReference>
<evidence type="ECO:0000259" key="2">
    <source>
        <dbReference type="SMART" id="SM00198"/>
    </source>
</evidence>
<dbReference type="OrthoDB" id="5794466at2759"/>
<feature type="domain" description="SCP" evidence="2">
    <location>
        <begin position="32"/>
        <end position="176"/>
    </location>
</feature>
<gene>
    <name evidence="3" type="ORF">ANCCAN_10390</name>
</gene>
<comment type="caution">
    <text evidence="3">The sequence shown here is derived from an EMBL/GenBank/DDBJ whole genome shotgun (WGS) entry which is preliminary data.</text>
</comment>
<feature type="signal peptide" evidence="1">
    <location>
        <begin position="1"/>
        <end position="18"/>
    </location>
</feature>
<dbReference type="Gene3D" id="3.40.33.10">
    <property type="entry name" value="CAP"/>
    <property type="match status" value="1"/>
</dbReference>
<keyword evidence="4" id="KW-1185">Reference proteome</keyword>
<dbReference type="CDD" id="cd05380">
    <property type="entry name" value="CAP_euk"/>
    <property type="match status" value="1"/>
</dbReference>
<reference evidence="3 4" key="1">
    <citation type="submission" date="2014-10" db="EMBL/GenBank/DDBJ databases">
        <title>Draft genome of the hookworm Ancylostoma caninum.</title>
        <authorList>
            <person name="Mitreva M."/>
        </authorList>
    </citation>
    <scope>NUCLEOTIDE SEQUENCE [LARGE SCALE GENOMIC DNA]</scope>
    <source>
        <strain evidence="3 4">Baltimore</strain>
    </source>
</reference>
<evidence type="ECO:0000256" key="1">
    <source>
        <dbReference type="SAM" id="SignalP"/>
    </source>
</evidence>
<proteinExistence type="predicted"/>
<protein>
    <submittedName>
        <fullName evidence="3">SCP-like protein</fullName>
    </submittedName>
</protein>
<name>A0A368GK23_ANCCA</name>
<accession>A0A368GK23</accession>
<dbReference type="InterPro" id="IPR035940">
    <property type="entry name" value="CAP_sf"/>
</dbReference>
<dbReference type="InterPro" id="IPR014044">
    <property type="entry name" value="CAP_dom"/>
</dbReference>
<dbReference type="STRING" id="29170.A0A368GK23"/>
<evidence type="ECO:0000313" key="3">
    <source>
        <dbReference type="EMBL" id="RCN43619.1"/>
    </source>
</evidence>
<dbReference type="EMBL" id="JOJR01000151">
    <property type="protein sequence ID" value="RCN43619.1"/>
    <property type="molecule type" value="Genomic_DNA"/>
</dbReference>
<dbReference type="Pfam" id="PF00188">
    <property type="entry name" value="CAP"/>
    <property type="match status" value="1"/>
</dbReference>